<dbReference type="Proteomes" id="UP000790347">
    <property type="component" value="Unassembled WGS sequence"/>
</dbReference>
<accession>A0A922IH59</accession>
<keyword evidence="2" id="KW-1185">Reference proteome</keyword>
<dbReference type="EMBL" id="ASGP02000001">
    <property type="protein sequence ID" value="KAH9530219.1"/>
    <property type="molecule type" value="Genomic_DNA"/>
</dbReference>
<evidence type="ECO:0000313" key="1">
    <source>
        <dbReference type="EMBL" id="KAH9530219.1"/>
    </source>
</evidence>
<evidence type="ECO:0000313" key="2">
    <source>
        <dbReference type="Proteomes" id="UP000790347"/>
    </source>
</evidence>
<dbReference type="AlphaFoldDB" id="A0A922IH59"/>
<gene>
    <name evidence="1" type="ORF">DERF_004041</name>
</gene>
<comment type="caution">
    <text evidence="1">The sequence shown here is derived from an EMBL/GenBank/DDBJ whole genome shotgun (WGS) entry which is preliminary data.</text>
</comment>
<sequence length="60" mass="6862">MSFCRAIVWAIMSNNRNGHRALYDRCVQSLCEPANTPNPPTTAIRHDQAIVLRRAFHIAR</sequence>
<organism evidence="1 2">
    <name type="scientific">Dermatophagoides farinae</name>
    <name type="common">American house dust mite</name>
    <dbReference type="NCBI Taxonomy" id="6954"/>
    <lineage>
        <taxon>Eukaryota</taxon>
        <taxon>Metazoa</taxon>
        <taxon>Ecdysozoa</taxon>
        <taxon>Arthropoda</taxon>
        <taxon>Chelicerata</taxon>
        <taxon>Arachnida</taxon>
        <taxon>Acari</taxon>
        <taxon>Acariformes</taxon>
        <taxon>Sarcoptiformes</taxon>
        <taxon>Astigmata</taxon>
        <taxon>Psoroptidia</taxon>
        <taxon>Analgoidea</taxon>
        <taxon>Pyroglyphidae</taxon>
        <taxon>Dermatophagoidinae</taxon>
        <taxon>Dermatophagoides</taxon>
    </lineage>
</organism>
<protein>
    <submittedName>
        <fullName evidence="1">Uncharacterized protein</fullName>
    </submittedName>
</protein>
<name>A0A922IH59_DERFA</name>
<reference evidence="1" key="2">
    <citation type="journal article" date="2022" name="Res Sq">
        <title>Comparative Genomics Reveals Insights into the Divergent Evolution of Astigmatic Mites and Household Pest Adaptations.</title>
        <authorList>
            <person name="Xiong Q."/>
            <person name="Wan A.T.-Y."/>
            <person name="Liu X.-Y."/>
            <person name="Fung C.S.-H."/>
            <person name="Xiao X."/>
            <person name="Malainual N."/>
            <person name="Hou J."/>
            <person name="Wang L."/>
            <person name="Wang M."/>
            <person name="Yang K."/>
            <person name="Cui Y."/>
            <person name="Leung E."/>
            <person name="Nong W."/>
            <person name="Shin S.-K."/>
            <person name="Au S."/>
            <person name="Jeong K.Y."/>
            <person name="Chew F.T."/>
            <person name="Hui J."/>
            <person name="Leung T.F."/>
            <person name="Tungtrongchitr A."/>
            <person name="Zhong N."/>
            <person name="Liu Z."/>
            <person name="Tsui S."/>
        </authorList>
    </citation>
    <scope>NUCLEOTIDE SEQUENCE</scope>
    <source>
        <strain evidence="1">Derf</strain>
        <tissue evidence="1">Whole organism</tissue>
    </source>
</reference>
<reference evidence="1" key="1">
    <citation type="submission" date="2013-05" db="EMBL/GenBank/DDBJ databases">
        <authorList>
            <person name="Yim A.K.Y."/>
            <person name="Chan T.F."/>
            <person name="Ji K.M."/>
            <person name="Liu X.Y."/>
            <person name="Zhou J.W."/>
            <person name="Li R.Q."/>
            <person name="Yang K.Y."/>
            <person name="Li J."/>
            <person name="Li M."/>
            <person name="Law P.T.W."/>
            <person name="Wu Y.L."/>
            <person name="Cai Z.L."/>
            <person name="Qin H."/>
            <person name="Bao Y."/>
            <person name="Leung R.K.K."/>
            <person name="Ng P.K.S."/>
            <person name="Zou J."/>
            <person name="Zhong X.J."/>
            <person name="Ran P.X."/>
            <person name="Zhong N.S."/>
            <person name="Liu Z.G."/>
            <person name="Tsui S.K.W."/>
        </authorList>
    </citation>
    <scope>NUCLEOTIDE SEQUENCE</scope>
    <source>
        <strain evidence="1">Derf</strain>
        <tissue evidence="1">Whole organism</tissue>
    </source>
</reference>
<proteinExistence type="predicted"/>